<evidence type="ECO:0000256" key="1">
    <source>
        <dbReference type="SAM" id="SignalP"/>
    </source>
</evidence>
<feature type="signal peptide" evidence="1">
    <location>
        <begin position="1"/>
        <end position="19"/>
    </location>
</feature>
<keyword evidence="3" id="KW-1185">Reference proteome</keyword>
<protein>
    <recommendedName>
        <fullName evidence="4">CarboxypepD_reg-like domain-containing protein</fullName>
    </recommendedName>
</protein>
<keyword evidence="1" id="KW-0732">Signal</keyword>
<dbReference type="RefSeq" id="WP_073178721.1">
    <property type="nucleotide sequence ID" value="NZ_FQYI01000003.1"/>
</dbReference>
<dbReference type="EMBL" id="FQYI01000003">
    <property type="protein sequence ID" value="SHI65691.1"/>
    <property type="molecule type" value="Genomic_DNA"/>
</dbReference>
<reference evidence="2 3" key="1">
    <citation type="submission" date="2016-11" db="EMBL/GenBank/DDBJ databases">
        <authorList>
            <person name="Jaros S."/>
            <person name="Januszkiewicz K."/>
            <person name="Wedrychowicz H."/>
        </authorList>
    </citation>
    <scope>NUCLEOTIDE SEQUENCE [LARGE SCALE GENOMIC DNA]</scope>
    <source>
        <strain evidence="2 3">DSM 25479</strain>
    </source>
</reference>
<evidence type="ECO:0008006" key="4">
    <source>
        <dbReference type="Google" id="ProtNLM"/>
    </source>
</evidence>
<dbReference type="AlphaFoldDB" id="A0A1M6CXV3"/>
<feature type="chain" id="PRO_5013291222" description="CarboxypepD_reg-like domain-containing protein" evidence="1">
    <location>
        <begin position="20"/>
        <end position="260"/>
    </location>
</feature>
<dbReference type="STRING" id="1118202.SAMN05443429_10345"/>
<sequence>MRKIFVGFFLIFIAQNFFAQNFEGQVMMRENSVVYLNHIVVTNLRTMKTVLSDNRGVFRIAAEEGDVIRFTSMISERKDVKLTNALLQSANNLIELQSQFREIEEVVITFKPTGVLKTDVLALQTKQKDLQVAEIIGLPSPKNGSSPESLASLKDGGISFSIDAIYDWLSGDRVRKQRLKNHQEMTANIENIKKYFGVEYFTKLKIPESLTDNFLQFVYQSDNLQPYLERKNFEGIKPHIEKYLPIYQRRLADSKWRNQF</sequence>
<dbReference type="OrthoDB" id="1271345at2"/>
<proteinExistence type="predicted"/>
<evidence type="ECO:0000313" key="3">
    <source>
        <dbReference type="Proteomes" id="UP000184335"/>
    </source>
</evidence>
<evidence type="ECO:0000313" key="2">
    <source>
        <dbReference type="EMBL" id="SHI65691.1"/>
    </source>
</evidence>
<gene>
    <name evidence="2" type="ORF">SAMN05443429_10345</name>
</gene>
<dbReference type="Proteomes" id="UP000184335">
    <property type="component" value="Unassembled WGS sequence"/>
</dbReference>
<name>A0A1M6CXV3_9FLAO</name>
<accession>A0A1M6CXV3</accession>
<organism evidence="2 3">
    <name type="scientific">Cruoricaptor ignavus</name>
    <dbReference type="NCBI Taxonomy" id="1118202"/>
    <lineage>
        <taxon>Bacteria</taxon>
        <taxon>Pseudomonadati</taxon>
        <taxon>Bacteroidota</taxon>
        <taxon>Flavobacteriia</taxon>
        <taxon>Flavobacteriales</taxon>
        <taxon>Weeksellaceae</taxon>
        <taxon>Cruoricaptor</taxon>
    </lineage>
</organism>